<dbReference type="GO" id="GO:0005681">
    <property type="term" value="C:spliceosomal complex"/>
    <property type="evidence" value="ECO:0007669"/>
    <property type="project" value="UniProtKB-KW"/>
</dbReference>
<dbReference type="CDD" id="cd12247">
    <property type="entry name" value="RRM2_U1A_like"/>
    <property type="match status" value="1"/>
</dbReference>
<sequence>MKSWQCNSDLRPNSSSTATLPSKKKPTGGPHYLLLTQKKNQSPTRRRGEVGERKFSSSTSAARGERREMSGEAAAVGGGGGGGGGEANGIPPNVTIYINNLNEKIKLEELKKSLNAVFSQFGKILDVLAFKTLKHKGQAWVVFEDVASATEAIKRMQDFPFYDKPMRIQYAKTKSDIVAKADGTFVPRERRKRVDEKPEKKQKREQHHDASQIGMGVNAYPGVYGAPQLTQLPIAGGQRVMMPEIIVPNNILFVQNLPHETTPMMLQMLFCQYPGFKEVRMVEAKPGIAFVEYGDEAQATAAMTPLQGFKITKENQMVITYAKK</sequence>
<protein>
    <recommendedName>
        <fullName evidence="13">RRM domain-containing protein</fullName>
    </recommendedName>
</protein>
<evidence type="ECO:0000256" key="11">
    <source>
        <dbReference type="PROSITE-ProRule" id="PRU00176"/>
    </source>
</evidence>
<name>A0A2S3H877_9POAL</name>
<accession>A0A2S3H877</accession>
<dbReference type="InterPro" id="IPR035979">
    <property type="entry name" value="RBD_domain_sf"/>
</dbReference>
<evidence type="ECO:0000256" key="2">
    <source>
        <dbReference type="ARBA" id="ARBA00007243"/>
    </source>
</evidence>
<dbReference type="PROSITE" id="PS50102">
    <property type="entry name" value="RRM"/>
    <property type="match status" value="2"/>
</dbReference>
<dbReference type="InterPro" id="IPR000504">
    <property type="entry name" value="RRM_dom"/>
</dbReference>
<dbReference type="GO" id="GO:0006397">
    <property type="term" value="P:mRNA processing"/>
    <property type="evidence" value="ECO:0007669"/>
    <property type="project" value="UniProtKB-KW"/>
</dbReference>
<dbReference type="Proteomes" id="UP000243499">
    <property type="component" value="Chromosome 3"/>
</dbReference>
<dbReference type="AlphaFoldDB" id="A0A2S3H877"/>
<dbReference type="InterPro" id="IPR012677">
    <property type="entry name" value="Nucleotide-bd_a/b_plait_sf"/>
</dbReference>
<evidence type="ECO:0000256" key="12">
    <source>
        <dbReference type="SAM" id="MobiDB-lite"/>
    </source>
</evidence>
<organism evidence="14">
    <name type="scientific">Panicum hallii</name>
    <dbReference type="NCBI Taxonomy" id="206008"/>
    <lineage>
        <taxon>Eukaryota</taxon>
        <taxon>Viridiplantae</taxon>
        <taxon>Streptophyta</taxon>
        <taxon>Embryophyta</taxon>
        <taxon>Tracheophyta</taxon>
        <taxon>Spermatophyta</taxon>
        <taxon>Magnoliopsida</taxon>
        <taxon>Liliopsida</taxon>
        <taxon>Poales</taxon>
        <taxon>Poaceae</taxon>
        <taxon>PACMAD clade</taxon>
        <taxon>Panicoideae</taxon>
        <taxon>Panicodae</taxon>
        <taxon>Paniceae</taxon>
        <taxon>Panicinae</taxon>
        <taxon>Panicum</taxon>
        <taxon>Panicum sect. Panicum</taxon>
    </lineage>
</organism>
<evidence type="ECO:0000256" key="1">
    <source>
        <dbReference type="ARBA" id="ARBA00004123"/>
    </source>
</evidence>
<evidence type="ECO:0000256" key="10">
    <source>
        <dbReference type="ARBA" id="ARBA00053846"/>
    </source>
</evidence>
<evidence type="ECO:0000256" key="3">
    <source>
        <dbReference type="ARBA" id="ARBA00022664"/>
    </source>
</evidence>
<dbReference type="FunFam" id="3.30.70.330:FF:000029">
    <property type="entry name" value="U2 small nuclear ribonucleoprotein B"/>
    <property type="match status" value="1"/>
</dbReference>
<dbReference type="FunFam" id="3.30.70.330:FF:000039">
    <property type="entry name" value="U1 small nuclear ribonucleoprotein A"/>
    <property type="match status" value="1"/>
</dbReference>
<feature type="compositionally biased region" description="Basic and acidic residues" evidence="12">
    <location>
        <begin position="46"/>
        <end position="55"/>
    </location>
</feature>
<dbReference type="SUPFAM" id="SSF54928">
    <property type="entry name" value="RNA-binding domain, RBD"/>
    <property type="match status" value="2"/>
</dbReference>
<keyword evidence="4" id="KW-0747">Spliceosome</keyword>
<dbReference type="CDD" id="cd12246">
    <property type="entry name" value="RRM1_U1A_like"/>
    <property type="match status" value="1"/>
</dbReference>
<gene>
    <name evidence="14" type="ORF">PAHAL_3G123800</name>
</gene>
<dbReference type="Pfam" id="PF00076">
    <property type="entry name" value="RRM_1"/>
    <property type="match status" value="2"/>
</dbReference>
<reference evidence="14" key="1">
    <citation type="submission" date="2018-04" db="EMBL/GenBank/DDBJ databases">
        <title>WGS assembly of Panicum hallii.</title>
        <authorList>
            <person name="Lovell J."/>
            <person name="Jenkins J."/>
            <person name="Lowry D."/>
            <person name="Mamidi S."/>
            <person name="Sreedasyam A."/>
            <person name="Weng X."/>
            <person name="Barry K."/>
            <person name="Bonette J."/>
            <person name="Campitelli B."/>
            <person name="Daum C."/>
            <person name="Gordon S."/>
            <person name="Gould B."/>
            <person name="Lipzen A."/>
            <person name="Macqueen A."/>
            <person name="Palacio-Mejia J."/>
            <person name="Plott C."/>
            <person name="Shakirov E."/>
            <person name="Shu S."/>
            <person name="Yoshinaga Y."/>
            <person name="Zane M."/>
            <person name="Rokhsar D."/>
            <person name="Grimwood J."/>
            <person name="Schmutz J."/>
            <person name="Juenger T."/>
        </authorList>
    </citation>
    <scope>NUCLEOTIDE SEQUENCE [LARGE SCALE GENOMIC DNA]</scope>
    <source>
        <strain evidence="14">FIL2</strain>
    </source>
</reference>
<keyword evidence="3" id="KW-0507">mRNA processing</keyword>
<dbReference type="GO" id="GO:0030532">
    <property type="term" value="C:small nuclear ribonucleoprotein complex"/>
    <property type="evidence" value="ECO:0007669"/>
    <property type="project" value="UniProtKB-ARBA"/>
</dbReference>
<evidence type="ECO:0000256" key="8">
    <source>
        <dbReference type="ARBA" id="ARBA00023242"/>
    </source>
</evidence>
<dbReference type="SMART" id="SM00360">
    <property type="entry name" value="RRM"/>
    <property type="match status" value="2"/>
</dbReference>
<dbReference type="Gene3D" id="3.30.70.330">
    <property type="match status" value="2"/>
</dbReference>
<dbReference type="GO" id="GO:0003723">
    <property type="term" value="F:RNA binding"/>
    <property type="evidence" value="ECO:0007669"/>
    <property type="project" value="UniProtKB-UniRule"/>
</dbReference>
<evidence type="ECO:0000256" key="6">
    <source>
        <dbReference type="ARBA" id="ARBA00022884"/>
    </source>
</evidence>
<dbReference type="GO" id="GO:0008380">
    <property type="term" value="P:RNA splicing"/>
    <property type="evidence" value="ECO:0007669"/>
    <property type="project" value="UniProtKB-KW"/>
</dbReference>
<keyword evidence="8" id="KW-0539">Nucleus</keyword>
<dbReference type="Gramene" id="PAN17340">
    <property type="protein sequence ID" value="PAN17340"/>
    <property type="gene ID" value="PAHAL_3G123800"/>
</dbReference>
<evidence type="ECO:0000259" key="13">
    <source>
        <dbReference type="PROSITE" id="PS50102"/>
    </source>
</evidence>
<keyword evidence="5" id="KW-0677">Repeat</keyword>
<comment type="function">
    <text evidence="10">Involved in nuclear pre-mRNA splicing.</text>
</comment>
<feature type="region of interest" description="Disordered" evidence="12">
    <location>
        <begin position="188"/>
        <end position="212"/>
    </location>
</feature>
<keyword evidence="7" id="KW-0508">mRNA splicing</keyword>
<proteinExistence type="inferred from homology"/>
<dbReference type="PANTHER" id="PTHR10501">
    <property type="entry name" value="U1 SMALL NUCLEAR RIBONUCLEOPROTEIN A/U2 SMALL NUCLEAR RIBONUCLEOPROTEIN B"/>
    <property type="match status" value="1"/>
</dbReference>
<feature type="domain" description="RRM" evidence="13">
    <location>
        <begin position="94"/>
        <end position="173"/>
    </location>
</feature>
<keyword evidence="9" id="KW-0687">Ribonucleoprotein</keyword>
<evidence type="ECO:0000256" key="5">
    <source>
        <dbReference type="ARBA" id="ARBA00022737"/>
    </source>
</evidence>
<feature type="region of interest" description="Disordered" evidence="12">
    <location>
        <begin position="1"/>
        <end position="87"/>
    </location>
</feature>
<keyword evidence="6 11" id="KW-0694">RNA-binding</keyword>
<feature type="compositionally biased region" description="Gly residues" evidence="12">
    <location>
        <begin position="76"/>
        <end position="87"/>
    </location>
</feature>
<feature type="compositionally biased region" description="Polar residues" evidence="12">
    <location>
        <begin position="1"/>
        <end position="20"/>
    </location>
</feature>
<evidence type="ECO:0000256" key="7">
    <source>
        <dbReference type="ARBA" id="ARBA00023187"/>
    </source>
</evidence>
<evidence type="ECO:0000313" key="14">
    <source>
        <dbReference type="EMBL" id="PAN17340.1"/>
    </source>
</evidence>
<evidence type="ECO:0000256" key="4">
    <source>
        <dbReference type="ARBA" id="ARBA00022728"/>
    </source>
</evidence>
<dbReference type="EMBL" id="CM008048">
    <property type="protein sequence ID" value="PAN17340.1"/>
    <property type="molecule type" value="Genomic_DNA"/>
</dbReference>
<comment type="similarity">
    <text evidence="2">Belongs to the RRM U1 A/B'' family.</text>
</comment>
<feature type="domain" description="RRM" evidence="13">
    <location>
        <begin position="250"/>
        <end position="324"/>
    </location>
</feature>
<evidence type="ECO:0000256" key="9">
    <source>
        <dbReference type="ARBA" id="ARBA00023274"/>
    </source>
</evidence>
<comment type="subcellular location">
    <subcellularLocation>
        <location evidence="1">Nucleus</location>
    </subcellularLocation>
</comment>